<accession>A0A2S8GK34</accession>
<evidence type="ECO:0000313" key="14">
    <source>
        <dbReference type="Proteomes" id="UP000237819"/>
    </source>
</evidence>
<evidence type="ECO:0000256" key="1">
    <source>
        <dbReference type="ARBA" id="ARBA00004370"/>
    </source>
</evidence>
<evidence type="ECO:0000259" key="11">
    <source>
        <dbReference type="PROSITE" id="PS50054"/>
    </source>
</evidence>
<dbReference type="InterPro" id="IPR000340">
    <property type="entry name" value="Dual-sp_phosphatase_cat-dom"/>
</dbReference>
<keyword evidence="9" id="KW-1208">Phospholipid metabolism</keyword>
<dbReference type="PROSITE" id="PS00383">
    <property type="entry name" value="TYR_PHOSPHATASE_1"/>
    <property type="match status" value="1"/>
</dbReference>
<evidence type="ECO:0000256" key="10">
    <source>
        <dbReference type="ARBA" id="ARBA00025707"/>
    </source>
</evidence>
<comment type="pathway">
    <text evidence="10">Phospholipid metabolism.</text>
</comment>
<proteinExistence type="predicted"/>
<keyword evidence="4" id="KW-0378">Hydrolase</keyword>
<dbReference type="PROSITE" id="PS50054">
    <property type="entry name" value="TYR_PHOSPHATASE_DUAL"/>
    <property type="match status" value="1"/>
</dbReference>
<keyword evidence="6" id="KW-0443">Lipid metabolism</keyword>
<dbReference type="FunFam" id="3.90.190.10:FF:000060">
    <property type="entry name" value="Phosphatidylglycerophosphatase and protein-tyrosine phosphatase 1"/>
    <property type="match status" value="1"/>
</dbReference>
<comment type="pathway">
    <text evidence="2">Lipid metabolism.</text>
</comment>
<dbReference type="GO" id="GO:0004721">
    <property type="term" value="F:phosphoprotein phosphatase activity"/>
    <property type="evidence" value="ECO:0007669"/>
    <property type="project" value="UniProtKB-KW"/>
</dbReference>
<evidence type="ECO:0000313" key="13">
    <source>
        <dbReference type="EMBL" id="PQO44809.1"/>
    </source>
</evidence>
<protein>
    <submittedName>
        <fullName evidence="13">Phosphatase</fullName>
    </submittedName>
</protein>
<dbReference type="GO" id="GO:0016020">
    <property type="term" value="C:membrane"/>
    <property type="evidence" value="ECO:0007669"/>
    <property type="project" value="UniProtKB-SubCell"/>
</dbReference>
<dbReference type="GO" id="GO:0008654">
    <property type="term" value="P:phospholipid biosynthetic process"/>
    <property type="evidence" value="ECO:0007669"/>
    <property type="project" value="UniProtKB-KW"/>
</dbReference>
<evidence type="ECO:0000256" key="2">
    <source>
        <dbReference type="ARBA" id="ARBA00005189"/>
    </source>
</evidence>
<dbReference type="PANTHER" id="PTHR46274">
    <property type="entry name" value="PHOSPHATIDYLINOSITOL PHOSPHATASE"/>
    <property type="match status" value="1"/>
</dbReference>
<dbReference type="InterPro" id="IPR020422">
    <property type="entry name" value="TYR_PHOSPHATASE_DUAL_dom"/>
</dbReference>
<evidence type="ECO:0000256" key="8">
    <source>
        <dbReference type="ARBA" id="ARBA00023209"/>
    </source>
</evidence>
<keyword evidence="7" id="KW-0472">Membrane</keyword>
<name>A0A2S8GK34_9BACT</name>
<dbReference type="EMBL" id="PUHZ01000017">
    <property type="protein sequence ID" value="PQO44809.1"/>
    <property type="molecule type" value="Genomic_DNA"/>
</dbReference>
<evidence type="ECO:0000256" key="3">
    <source>
        <dbReference type="ARBA" id="ARBA00022516"/>
    </source>
</evidence>
<dbReference type="PROSITE" id="PS50056">
    <property type="entry name" value="TYR_PHOSPHATASE_2"/>
    <property type="match status" value="1"/>
</dbReference>
<reference evidence="13 14" key="1">
    <citation type="submission" date="2018-02" db="EMBL/GenBank/DDBJ databases">
        <title>Comparative genomes isolates from brazilian mangrove.</title>
        <authorList>
            <person name="Araujo J.E."/>
            <person name="Taketani R.G."/>
            <person name="Silva M.C.P."/>
            <person name="Loureco M.V."/>
            <person name="Andreote F.D."/>
        </authorList>
    </citation>
    <scope>NUCLEOTIDE SEQUENCE [LARGE SCALE GENOMIC DNA]</scope>
    <source>
        <strain evidence="13 14">Nap-Phe MGV</strain>
    </source>
</reference>
<dbReference type="Gene3D" id="3.90.190.10">
    <property type="entry name" value="Protein tyrosine phosphatase superfamily"/>
    <property type="match status" value="1"/>
</dbReference>
<feature type="domain" description="Tyrosine specific protein phosphatases" evidence="12">
    <location>
        <begin position="101"/>
        <end position="169"/>
    </location>
</feature>
<evidence type="ECO:0000256" key="5">
    <source>
        <dbReference type="ARBA" id="ARBA00022912"/>
    </source>
</evidence>
<dbReference type="InterPro" id="IPR016130">
    <property type="entry name" value="Tyr_Pase_AS"/>
</dbReference>
<dbReference type="InterPro" id="IPR029021">
    <property type="entry name" value="Prot-tyrosine_phosphatase-like"/>
</dbReference>
<dbReference type="Pfam" id="PF00782">
    <property type="entry name" value="DSPc"/>
    <property type="match status" value="1"/>
</dbReference>
<keyword evidence="8" id="KW-0594">Phospholipid biosynthesis</keyword>
<dbReference type="SUPFAM" id="SSF52799">
    <property type="entry name" value="(Phosphotyrosine protein) phosphatases II"/>
    <property type="match status" value="1"/>
</dbReference>
<sequence length="183" mass="21682">MSIMKRFFQHLYARAIYWPSYWYNWTMIRRLKWWQWYDEIDQHVFVGAVPSRKMAEDLAATGIAGVINTCQEYEGPLDIYKQHGIEQLYLPTVDFTPPSVEDIDEGVRFIEKYVEQDKDVYVHCKAGRARSATIVLCWLMKAKGMTPEQAQVYMIEKRRQVLSTLYRRPVVQAYYRALHANDA</sequence>
<dbReference type="OrthoDB" id="9806482at2"/>
<evidence type="ECO:0000256" key="9">
    <source>
        <dbReference type="ARBA" id="ARBA00023264"/>
    </source>
</evidence>
<dbReference type="AlphaFoldDB" id="A0A2S8GK34"/>
<evidence type="ECO:0000256" key="7">
    <source>
        <dbReference type="ARBA" id="ARBA00023136"/>
    </source>
</evidence>
<dbReference type="SMART" id="SM00195">
    <property type="entry name" value="DSPc"/>
    <property type="match status" value="1"/>
</dbReference>
<dbReference type="InterPro" id="IPR000387">
    <property type="entry name" value="Tyr_Pase_dom"/>
</dbReference>
<evidence type="ECO:0000259" key="12">
    <source>
        <dbReference type="PROSITE" id="PS50056"/>
    </source>
</evidence>
<gene>
    <name evidence="13" type="ORF">C5Y93_17080</name>
</gene>
<evidence type="ECO:0000256" key="6">
    <source>
        <dbReference type="ARBA" id="ARBA00023098"/>
    </source>
</evidence>
<dbReference type="GO" id="GO:0005737">
    <property type="term" value="C:cytoplasm"/>
    <property type="evidence" value="ECO:0007669"/>
    <property type="project" value="UniProtKB-ARBA"/>
</dbReference>
<evidence type="ECO:0000256" key="4">
    <source>
        <dbReference type="ARBA" id="ARBA00022801"/>
    </source>
</evidence>
<organism evidence="13 14">
    <name type="scientific">Blastopirellula marina</name>
    <dbReference type="NCBI Taxonomy" id="124"/>
    <lineage>
        <taxon>Bacteria</taxon>
        <taxon>Pseudomonadati</taxon>
        <taxon>Planctomycetota</taxon>
        <taxon>Planctomycetia</taxon>
        <taxon>Pirellulales</taxon>
        <taxon>Pirellulaceae</taxon>
        <taxon>Blastopirellula</taxon>
    </lineage>
</organism>
<keyword evidence="5" id="KW-0904">Protein phosphatase</keyword>
<keyword evidence="3" id="KW-0444">Lipid biosynthesis</keyword>
<dbReference type="Proteomes" id="UP000237819">
    <property type="component" value="Unassembled WGS sequence"/>
</dbReference>
<comment type="caution">
    <text evidence="13">The sequence shown here is derived from an EMBL/GenBank/DDBJ whole genome shotgun (WGS) entry which is preliminary data.</text>
</comment>
<dbReference type="PANTHER" id="PTHR46274:SF6">
    <property type="entry name" value="TYR_PHOSPHATASE_2 DOMAIN-CONTAINING PROTEIN"/>
    <property type="match status" value="1"/>
</dbReference>
<comment type="subcellular location">
    <subcellularLocation>
        <location evidence="1">Membrane</location>
    </subcellularLocation>
</comment>
<feature type="domain" description="Tyrosine-protein phosphatase" evidence="11">
    <location>
        <begin position="36"/>
        <end position="180"/>
    </location>
</feature>